<dbReference type="InterPro" id="IPR009875">
    <property type="entry name" value="PilZ_domain"/>
</dbReference>
<keyword evidence="3" id="KW-1185">Reference proteome</keyword>
<gene>
    <name evidence="2" type="ORF">C8J26_2237</name>
</gene>
<accession>A0A2T5GMG9</accession>
<dbReference type="GO" id="GO:0035438">
    <property type="term" value="F:cyclic-di-GMP binding"/>
    <property type="evidence" value="ECO:0007669"/>
    <property type="project" value="InterPro"/>
</dbReference>
<name>A0A2T5GMG9_9SPHN</name>
<dbReference type="AlphaFoldDB" id="A0A2T5GMG9"/>
<dbReference type="Proteomes" id="UP000244189">
    <property type="component" value="Unassembled WGS sequence"/>
</dbReference>
<comment type="caution">
    <text evidence="2">The sequence shown here is derived from an EMBL/GenBank/DDBJ whole genome shotgun (WGS) entry which is preliminary data.</text>
</comment>
<protein>
    <submittedName>
        <fullName evidence="2">PilZ domain-containing protein</fullName>
    </submittedName>
</protein>
<feature type="domain" description="PilZ" evidence="1">
    <location>
        <begin position="18"/>
        <end position="94"/>
    </location>
</feature>
<proteinExistence type="predicted"/>
<dbReference type="SUPFAM" id="SSF141371">
    <property type="entry name" value="PilZ domain-like"/>
    <property type="match status" value="1"/>
</dbReference>
<organism evidence="2 3">
    <name type="scientific">Sphingomonas aurantiaca</name>
    <dbReference type="NCBI Taxonomy" id="185949"/>
    <lineage>
        <taxon>Bacteria</taxon>
        <taxon>Pseudomonadati</taxon>
        <taxon>Pseudomonadota</taxon>
        <taxon>Alphaproteobacteria</taxon>
        <taxon>Sphingomonadales</taxon>
        <taxon>Sphingomonadaceae</taxon>
        <taxon>Sphingomonas</taxon>
    </lineage>
</organism>
<sequence length="118" mass="12524">MDRAVPLSRATRTSVMLRADIFRLNRTGAESHRVTNISETGLCIVQAEALEVGSAVVVAIGQIAPVAADVVWVRGGLAGLRFHKPIDVAQARLRRGAGDVVTPPAAGWLAELNDPYAK</sequence>
<dbReference type="Pfam" id="PF07238">
    <property type="entry name" value="PilZ"/>
    <property type="match status" value="1"/>
</dbReference>
<evidence type="ECO:0000313" key="2">
    <source>
        <dbReference type="EMBL" id="PTQ60525.1"/>
    </source>
</evidence>
<dbReference type="EMBL" id="QAOG01000003">
    <property type="protein sequence ID" value="PTQ60525.1"/>
    <property type="molecule type" value="Genomic_DNA"/>
</dbReference>
<evidence type="ECO:0000259" key="1">
    <source>
        <dbReference type="Pfam" id="PF07238"/>
    </source>
</evidence>
<reference evidence="2 3" key="1">
    <citation type="submission" date="2018-04" db="EMBL/GenBank/DDBJ databases">
        <title>Genomic Encyclopedia of Type Strains, Phase III (KMG-III): the genomes of soil and plant-associated and newly described type strains.</title>
        <authorList>
            <person name="Whitman W."/>
        </authorList>
    </citation>
    <scope>NUCLEOTIDE SEQUENCE [LARGE SCALE GENOMIC DNA]</scope>
    <source>
        <strain evidence="2 3">MA101b</strain>
    </source>
</reference>
<evidence type="ECO:0000313" key="3">
    <source>
        <dbReference type="Proteomes" id="UP000244189"/>
    </source>
</evidence>